<keyword evidence="14" id="KW-1185">Reference proteome</keyword>
<dbReference type="SUPFAM" id="SSF69742">
    <property type="entry name" value="Glutamyl tRNA-reductase catalytic, N-terminal domain"/>
    <property type="match status" value="1"/>
</dbReference>
<evidence type="ECO:0000256" key="2">
    <source>
        <dbReference type="ARBA" id="ARBA00005916"/>
    </source>
</evidence>
<dbReference type="PANTHER" id="PTHR43013">
    <property type="entry name" value="GLUTAMYL-TRNA REDUCTASE"/>
    <property type="match status" value="1"/>
</dbReference>
<dbReference type="Proteomes" id="UP001341135">
    <property type="component" value="Chromosome"/>
</dbReference>
<evidence type="ECO:0000256" key="9">
    <source>
        <dbReference type="RuleBase" id="RU000584"/>
    </source>
</evidence>
<dbReference type="InterPro" id="IPR015895">
    <property type="entry name" value="4pyrrol_synth_GluRdtase_N"/>
</dbReference>
<protein>
    <recommendedName>
        <fullName evidence="3 8">Glutamyl-tRNA reductase</fullName>
        <shortName evidence="8">GluTR</shortName>
        <ecNumber evidence="3 8">1.2.1.70</ecNumber>
    </recommendedName>
</protein>
<feature type="binding site" evidence="8">
    <location>
        <begin position="104"/>
        <end position="106"/>
    </location>
    <ligand>
        <name>substrate</name>
    </ligand>
</feature>
<comment type="miscellaneous">
    <text evidence="8">During catalysis, the active site Cys acts as a nucleophile attacking the alpha-carbonyl group of tRNA-bound glutamate with the formation of a thioester intermediate between enzyme and glutamate, and the concomitant release of tRNA(Glu). The thioester intermediate is finally reduced by direct hydride transfer from NADPH, to form the product GSA.</text>
</comment>
<keyword evidence="4 8" id="KW-0521">NADP</keyword>
<feature type="binding site" evidence="8">
    <location>
        <position position="110"/>
    </location>
    <ligand>
        <name>substrate</name>
    </ligand>
</feature>
<dbReference type="InterPro" id="IPR015896">
    <property type="entry name" value="4pyrrol_synth_GluRdtase_dimer"/>
</dbReference>
<dbReference type="Gene3D" id="3.30.460.30">
    <property type="entry name" value="Glutamyl-tRNA reductase, N-terminal domain"/>
    <property type="match status" value="1"/>
</dbReference>
<dbReference type="RefSeq" id="WP_338251575.1">
    <property type="nucleotide sequence ID" value="NZ_AP028907.1"/>
</dbReference>
<dbReference type="Pfam" id="PF00745">
    <property type="entry name" value="GlutR_dimer"/>
    <property type="match status" value="1"/>
</dbReference>
<feature type="domain" description="Glutamyl-tRNA reductase N-terminal" evidence="12">
    <location>
        <begin position="11"/>
        <end position="146"/>
    </location>
</feature>
<dbReference type="Pfam" id="PF05201">
    <property type="entry name" value="GlutR_N"/>
    <property type="match status" value="1"/>
</dbReference>
<dbReference type="InterPro" id="IPR036291">
    <property type="entry name" value="NAD(P)-bd_dom_sf"/>
</dbReference>
<feature type="binding site" evidence="8">
    <location>
        <begin position="179"/>
        <end position="184"/>
    </location>
    <ligand>
        <name>NADP(+)</name>
        <dbReference type="ChEBI" id="CHEBI:58349"/>
    </ligand>
</feature>
<evidence type="ECO:0000256" key="1">
    <source>
        <dbReference type="ARBA" id="ARBA00005059"/>
    </source>
</evidence>
<comment type="domain">
    <text evidence="8">Possesses an unusual extended V-shaped dimeric structure with each monomer consisting of three distinct domains arranged along a curved 'spinal' alpha-helix. The N-terminal catalytic domain specifically recognizes the glutamate moiety of the substrate. The second domain is the NADPH-binding domain, and the third C-terminal domain is responsible for dimerization.</text>
</comment>
<comment type="similarity">
    <text evidence="2 8 9">Belongs to the glutamyl-tRNA reductase family.</text>
</comment>
<comment type="function">
    <text evidence="8">Catalyzes the NADPH-dependent reduction of glutamyl-tRNA(Glu) to glutamate 1-semialdehyde (GSA).</text>
</comment>
<dbReference type="PANTHER" id="PTHR43013:SF1">
    <property type="entry name" value="GLUTAMYL-TRNA REDUCTASE"/>
    <property type="match status" value="1"/>
</dbReference>
<dbReference type="GeneID" id="89288527"/>
<evidence type="ECO:0000259" key="10">
    <source>
        <dbReference type="Pfam" id="PF00745"/>
    </source>
</evidence>
<feature type="binding site" evidence="8">
    <location>
        <position position="99"/>
    </location>
    <ligand>
        <name>substrate</name>
    </ligand>
</feature>
<dbReference type="Gene3D" id="3.40.50.720">
    <property type="entry name" value="NAD(P)-binding Rossmann-like Domain"/>
    <property type="match status" value="1"/>
</dbReference>
<evidence type="ECO:0000313" key="13">
    <source>
        <dbReference type="EMBL" id="BES80926.1"/>
    </source>
</evidence>
<feature type="active site" description="Nucleophile" evidence="8">
    <location>
        <position position="50"/>
    </location>
</feature>
<comment type="pathway">
    <text evidence="1 8 9">Porphyrin-containing compound metabolism; protoporphyrin-IX biosynthesis; 5-aminolevulinate from L-glutamyl-tRNA(Glu): step 1/2.</text>
</comment>
<comment type="catalytic activity">
    <reaction evidence="7 8 9">
        <text>(S)-4-amino-5-oxopentanoate + tRNA(Glu) + NADP(+) = L-glutamyl-tRNA(Glu) + NADPH + H(+)</text>
        <dbReference type="Rhea" id="RHEA:12344"/>
        <dbReference type="Rhea" id="RHEA-COMP:9663"/>
        <dbReference type="Rhea" id="RHEA-COMP:9680"/>
        <dbReference type="ChEBI" id="CHEBI:15378"/>
        <dbReference type="ChEBI" id="CHEBI:57501"/>
        <dbReference type="ChEBI" id="CHEBI:57783"/>
        <dbReference type="ChEBI" id="CHEBI:58349"/>
        <dbReference type="ChEBI" id="CHEBI:78442"/>
        <dbReference type="ChEBI" id="CHEBI:78520"/>
        <dbReference type="EC" id="1.2.1.70"/>
    </reaction>
</comment>
<evidence type="ECO:0000256" key="3">
    <source>
        <dbReference type="ARBA" id="ARBA00012970"/>
    </source>
</evidence>
<evidence type="ECO:0000256" key="5">
    <source>
        <dbReference type="ARBA" id="ARBA00023002"/>
    </source>
</evidence>
<evidence type="ECO:0000256" key="7">
    <source>
        <dbReference type="ARBA" id="ARBA00047464"/>
    </source>
</evidence>
<proteinExistence type="inferred from homology"/>
<dbReference type="SUPFAM" id="SSF69075">
    <property type="entry name" value="Glutamyl tRNA-reductase dimerization domain"/>
    <property type="match status" value="1"/>
</dbReference>
<evidence type="ECO:0000256" key="6">
    <source>
        <dbReference type="ARBA" id="ARBA00023244"/>
    </source>
</evidence>
<dbReference type="InterPro" id="IPR006151">
    <property type="entry name" value="Shikm_DH/Glu-tRNA_Rdtase"/>
</dbReference>
<gene>
    <name evidence="8 13" type="primary">hemA</name>
    <name evidence="13" type="ORF">PABY_04930</name>
</gene>
<dbReference type="PIRSF" id="PIRSF000445">
    <property type="entry name" value="4pyrrol_synth_GluRdtase"/>
    <property type="match status" value="1"/>
</dbReference>
<evidence type="ECO:0000259" key="12">
    <source>
        <dbReference type="Pfam" id="PF05201"/>
    </source>
</evidence>
<sequence length="428" mass="47198">MARSLDELVLITVNHRNAPLKVVGALENLVEQAYERLYPYTDELVVLATCNRFEIYALESPRLLVEAESLLGDASKYADVRRGLDAARHLFRVAAGLESAILGENEILGQVAKAYEAARSRGYAGKYMSLLFHYAVKTGKLVRSKTMISYGNVGAPGAAVHAAEKILGSYDDRVVLVVGAGEAGSIIASLVRQKSSTARLLVANRTLERAEELARKLGGEAYGLDELPALLEKADVVFTAVTVEKPLLTRELLERMKPGALVVDVSNPSAVELPVPGHLGYIGLQGLEKVIQKTLERRRQEVPKAEKIIAEQLSLFRKAWMRRAADEAIAVMMEYASRVIDEELQELHSRLRGVGVNGAALTVTGDFAQSLVKKLLRPLIVYAHRAAVNGQAHVLEEIVEQFRREIEKRVTTRPERDSPPRNRLRCPP</sequence>
<feature type="site" description="Important for activity" evidence="8">
    <location>
        <position position="89"/>
    </location>
</feature>
<comment type="subunit">
    <text evidence="8">Homodimer.</text>
</comment>
<keyword evidence="6 8" id="KW-0627">Porphyrin biosynthesis</keyword>
<reference evidence="13 14" key="1">
    <citation type="submission" date="2023-09" db="EMBL/GenBank/DDBJ databases">
        <title>Pyrofollis japonicus gen. nov. sp. nov., a novel member of the family Pyrodictiaceae isolated from the Iheya North hydrothermal field.</title>
        <authorList>
            <person name="Miyazaki U."/>
            <person name="Sanari M."/>
            <person name="Tame A."/>
            <person name="Kitajima M."/>
            <person name="Okamoto A."/>
            <person name="Sawayama S."/>
            <person name="Miyazaki J."/>
            <person name="Takai K."/>
            <person name="Nakagawa S."/>
        </authorList>
    </citation>
    <scope>NUCLEOTIDE SEQUENCE [LARGE SCALE GENOMIC DNA]</scope>
    <source>
        <strain evidence="13 14">AV2</strain>
    </source>
</reference>
<feature type="domain" description="Quinate/shikimate 5-dehydrogenase/glutamyl-tRNA reductase" evidence="11">
    <location>
        <begin position="162"/>
        <end position="274"/>
    </location>
</feature>
<evidence type="ECO:0000256" key="8">
    <source>
        <dbReference type="HAMAP-Rule" id="MF_00087"/>
    </source>
</evidence>
<dbReference type="NCBIfam" id="TIGR01035">
    <property type="entry name" value="hemA"/>
    <property type="match status" value="1"/>
</dbReference>
<evidence type="ECO:0000313" key="14">
    <source>
        <dbReference type="Proteomes" id="UP001341135"/>
    </source>
</evidence>
<dbReference type="EMBL" id="AP028907">
    <property type="protein sequence ID" value="BES80926.1"/>
    <property type="molecule type" value="Genomic_DNA"/>
</dbReference>
<dbReference type="InterPro" id="IPR000343">
    <property type="entry name" value="4pyrrol_synth_GluRdtase"/>
</dbReference>
<dbReference type="EC" id="1.2.1.70" evidence="3 8"/>
<dbReference type="InterPro" id="IPR036453">
    <property type="entry name" value="GluRdtase_dimer_dom_sf"/>
</dbReference>
<accession>A0ABM8IVT4</accession>
<evidence type="ECO:0000259" key="11">
    <source>
        <dbReference type="Pfam" id="PF01488"/>
    </source>
</evidence>
<name>A0ABM8IVT4_9CREN</name>
<dbReference type="SUPFAM" id="SSF51735">
    <property type="entry name" value="NAD(P)-binding Rossmann-fold domains"/>
    <property type="match status" value="1"/>
</dbReference>
<keyword evidence="5 8" id="KW-0560">Oxidoreductase</keyword>
<evidence type="ECO:0000256" key="4">
    <source>
        <dbReference type="ARBA" id="ARBA00022857"/>
    </source>
</evidence>
<organism evidence="13 14">
    <name type="scientific">Pyrodictium abyssi</name>
    <dbReference type="NCBI Taxonomy" id="54256"/>
    <lineage>
        <taxon>Archaea</taxon>
        <taxon>Thermoproteota</taxon>
        <taxon>Thermoprotei</taxon>
        <taxon>Desulfurococcales</taxon>
        <taxon>Pyrodictiaceae</taxon>
        <taxon>Pyrodictium</taxon>
    </lineage>
</organism>
<feature type="domain" description="Tetrapyrrole biosynthesis glutamyl-tRNA reductase dimerisation" evidence="10">
    <location>
        <begin position="304"/>
        <end position="400"/>
    </location>
</feature>
<dbReference type="InterPro" id="IPR036343">
    <property type="entry name" value="GluRdtase_N_sf"/>
</dbReference>
<dbReference type="HAMAP" id="MF_00087">
    <property type="entry name" value="Glu_tRNA_reductase"/>
    <property type="match status" value="1"/>
</dbReference>
<dbReference type="Pfam" id="PF01488">
    <property type="entry name" value="Shikimate_DH"/>
    <property type="match status" value="1"/>
</dbReference>
<feature type="binding site" evidence="8">
    <location>
        <begin position="49"/>
        <end position="52"/>
    </location>
    <ligand>
        <name>substrate</name>
    </ligand>
</feature>